<protein>
    <submittedName>
        <fullName evidence="2">CinA family protein</fullName>
    </submittedName>
</protein>
<organism evidence="2 3">
    <name type="scientific">Sulfitobacter aestuarii</name>
    <dbReference type="NCBI Taxonomy" id="2161676"/>
    <lineage>
        <taxon>Bacteria</taxon>
        <taxon>Pseudomonadati</taxon>
        <taxon>Pseudomonadota</taxon>
        <taxon>Alphaproteobacteria</taxon>
        <taxon>Rhodobacterales</taxon>
        <taxon>Roseobacteraceae</taxon>
        <taxon>Sulfitobacter</taxon>
    </lineage>
</organism>
<reference evidence="3" key="1">
    <citation type="journal article" date="2019" name="Int. J. Syst. Evol. Microbiol.">
        <title>The Global Catalogue of Microorganisms (GCM) 10K type strain sequencing project: providing services to taxonomists for standard genome sequencing and annotation.</title>
        <authorList>
            <consortium name="The Broad Institute Genomics Platform"/>
            <consortium name="The Broad Institute Genome Sequencing Center for Infectious Disease"/>
            <person name="Wu L."/>
            <person name="Ma J."/>
        </authorList>
    </citation>
    <scope>NUCLEOTIDE SEQUENCE [LARGE SCALE GENOMIC DNA]</scope>
    <source>
        <strain evidence="3">TISTR 2562</strain>
    </source>
</reference>
<dbReference type="InterPro" id="IPR036653">
    <property type="entry name" value="CinA-like_C"/>
</dbReference>
<dbReference type="Pfam" id="PF02464">
    <property type="entry name" value="CinA"/>
    <property type="match status" value="1"/>
</dbReference>
<evidence type="ECO:0000259" key="1">
    <source>
        <dbReference type="Pfam" id="PF02464"/>
    </source>
</evidence>
<evidence type="ECO:0000313" key="2">
    <source>
        <dbReference type="EMBL" id="MFD2739326.1"/>
    </source>
</evidence>
<dbReference type="Gene3D" id="3.90.950.20">
    <property type="entry name" value="CinA-like"/>
    <property type="match status" value="1"/>
</dbReference>
<proteinExistence type="predicted"/>
<dbReference type="InterPro" id="IPR008136">
    <property type="entry name" value="CinA_C"/>
</dbReference>
<accession>A0ABW5U2Q2</accession>
<dbReference type="RefSeq" id="WP_386372835.1">
    <property type="nucleotide sequence ID" value="NZ_JBHUMP010000004.1"/>
</dbReference>
<dbReference type="SUPFAM" id="SSF142433">
    <property type="entry name" value="CinA-like"/>
    <property type="match status" value="1"/>
</dbReference>
<dbReference type="EMBL" id="JBHUMP010000004">
    <property type="protein sequence ID" value="MFD2739326.1"/>
    <property type="molecule type" value="Genomic_DNA"/>
</dbReference>
<dbReference type="NCBIfam" id="TIGR00199">
    <property type="entry name" value="PncC_domain"/>
    <property type="match status" value="1"/>
</dbReference>
<dbReference type="Proteomes" id="UP001597474">
    <property type="component" value="Unassembled WGS sequence"/>
</dbReference>
<keyword evidence="3" id="KW-1185">Reference proteome</keyword>
<gene>
    <name evidence="2" type="ORF">ACFSUD_07100</name>
</gene>
<evidence type="ECO:0000313" key="3">
    <source>
        <dbReference type="Proteomes" id="UP001597474"/>
    </source>
</evidence>
<feature type="domain" description="CinA C-terminal" evidence="1">
    <location>
        <begin position="3"/>
        <end position="153"/>
    </location>
</feature>
<name>A0ABW5U2Q2_9RHOB</name>
<sequence>MTLNARILQAARDRGVMLTCAESCTGGLVAAALTELPGSSDIFDRGFVTYTNAAKIDLLGVCAQTLQTHGAVSEDVAREMAQGALARSQAQFAVSITGIAGPGGSEHKPEGRVCFALAGPEPLHSETIDFGAPGRDAVRTGARDHALGLILRALTGTDTP</sequence>
<comment type="caution">
    <text evidence="2">The sequence shown here is derived from an EMBL/GenBank/DDBJ whole genome shotgun (WGS) entry which is preliminary data.</text>
</comment>